<dbReference type="AlphaFoldDB" id="A0A2V4ENU7"/>
<protein>
    <submittedName>
        <fullName evidence="1">Uncharacterized protein</fullName>
    </submittedName>
</protein>
<dbReference type="EMBL" id="OGTV01000083">
    <property type="protein sequence ID" value="SPB25936.1"/>
    <property type="molecule type" value="Genomic_DNA"/>
</dbReference>
<name>A0A2V4ENU7_LACHE</name>
<sequence>MVIRMQDYKLEIDVEKQTIQGITIPNLKMFQQICFVVKNNHLEDWKPKAKDVKRLVEQANKPEQSIIDEINDAF</sequence>
<organism evidence="1">
    <name type="scientific">Lactobacillus helveticus</name>
    <name type="common">Lactobacillus suntoryeus</name>
    <dbReference type="NCBI Taxonomy" id="1587"/>
    <lineage>
        <taxon>Bacteria</taxon>
        <taxon>Bacillati</taxon>
        <taxon>Bacillota</taxon>
        <taxon>Bacilli</taxon>
        <taxon>Lactobacillales</taxon>
        <taxon>Lactobacillaceae</taxon>
        <taxon>Lactobacillus</taxon>
    </lineage>
</organism>
<evidence type="ECO:0000313" key="1">
    <source>
        <dbReference type="EMBL" id="SPB25936.1"/>
    </source>
</evidence>
<reference evidence="1" key="1">
    <citation type="submission" date="2018-01" db="EMBL/GenBank/DDBJ databases">
        <authorList>
            <person name="Gaut B.S."/>
            <person name="Morton B.R."/>
            <person name="Clegg M.T."/>
            <person name="Duvall M.R."/>
        </authorList>
    </citation>
    <scope>NUCLEOTIDE SEQUENCE</scope>
    <source>
        <strain evidence="1">Lactobacillus helveticus</strain>
    </source>
</reference>
<accession>A0A2V4ENU7</accession>
<gene>
    <name evidence="1" type="ORF">BDKNPLJD_01678</name>
</gene>
<proteinExistence type="predicted"/>